<dbReference type="SMART" id="SM00899">
    <property type="entry name" value="FeoA"/>
    <property type="match status" value="1"/>
</dbReference>
<evidence type="ECO:0000313" key="4">
    <source>
        <dbReference type="Proteomes" id="UP001166571"/>
    </source>
</evidence>
<comment type="caution">
    <text evidence="3">The sequence shown here is derived from an EMBL/GenBank/DDBJ whole genome shotgun (WGS) entry which is preliminary data.</text>
</comment>
<dbReference type="InterPro" id="IPR008988">
    <property type="entry name" value="Transcriptional_repressor_C"/>
</dbReference>
<dbReference type="Pfam" id="PF04023">
    <property type="entry name" value="FeoA"/>
    <property type="match status" value="1"/>
</dbReference>
<sequence>MNANLDSSPLGTRVRIAHIDWSGLSHDEGRRLREFGLMEGVEVTPLHRGSLFSRDPLALAVGRMRVIIRARQAAAIRVEPAAAA</sequence>
<dbReference type="SUPFAM" id="SSF50037">
    <property type="entry name" value="C-terminal domain of transcriptional repressors"/>
    <property type="match status" value="1"/>
</dbReference>
<proteinExistence type="predicted"/>
<evidence type="ECO:0000259" key="2">
    <source>
        <dbReference type="SMART" id="SM00899"/>
    </source>
</evidence>
<gene>
    <name evidence="3" type="ORF">K5P26_09965</name>
</gene>
<dbReference type="InterPro" id="IPR007167">
    <property type="entry name" value="Fe-transptr_FeoA-like"/>
</dbReference>
<accession>A0ABS7MEL5</accession>
<name>A0ABS7MEL5_9SPHN</name>
<reference evidence="3" key="1">
    <citation type="submission" date="2021-08" db="EMBL/GenBank/DDBJ databases">
        <title>Sphingopyxis panaciterrulae sp. nov., isolated from the surface water of the Yellow Sea.</title>
        <authorList>
            <person name="Gao Z."/>
            <person name="Zhang D."/>
            <person name="Zhang A."/>
        </authorList>
    </citation>
    <scope>NUCLEOTIDE SEQUENCE</scope>
    <source>
        <strain evidence="3">XHP0097</strain>
    </source>
</reference>
<evidence type="ECO:0000256" key="1">
    <source>
        <dbReference type="ARBA" id="ARBA00023004"/>
    </source>
</evidence>
<evidence type="ECO:0000313" key="3">
    <source>
        <dbReference type="EMBL" id="MBY4637465.1"/>
    </source>
</evidence>
<dbReference type="InterPro" id="IPR038157">
    <property type="entry name" value="FeoA_core_dom"/>
</dbReference>
<dbReference type="EMBL" id="JAILXK010000002">
    <property type="protein sequence ID" value="MBY4637465.1"/>
    <property type="molecule type" value="Genomic_DNA"/>
</dbReference>
<dbReference type="Gene3D" id="2.30.30.90">
    <property type="match status" value="1"/>
</dbReference>
<organism evidence="3 4">
    <name type="scientific">Sphingopyxis jiangsuensis</name>
    <dbReference type="NCBI Taxonomy" id="2871171"/>
    <lineage>
        <taxon>Bacteria</taxon>
        <taxon>Pseudomonadati</taxon>
        <taxon>Pseudomonadota</taxon>
        <taxon>Alphaproteobacteria</taxon>
        <taxon>Sphingomonadales</taxon>
        <taxon>Sphingomonadaceae</taxon>
        <taxon>Sphingopyxis</taxon>
    </lineage>
</organism>
<dbReference type="RefSeq" id="WP_201928438.1">
    <property type="nucleotide sequence ID" value="NZ_JAERPO010000002.1"/>
</dbReference>
<feature type="domain" description="Ferrous iron transporter FeoA-like" evidence="2">
    <location>
        <begin position="3"/>
        <end position="80"/>
    </location>
</feature>
<keyword evidence="1" id="KW-0408">Iron</keyword>
<dbReference type="Proteomes" id="UP001166571">
    <property type="component" value="Unassembled WGS sequence"/>
</dbReference>
<keyword evidence="4" id="KW-1185">Reference proteome</keyword>
<protein>
    <submittedName>
        <fullName evidence="3">Ferrous iron transport protein A</fullName>
    </submittedName>
</protein>